<dbReference type="AlphaFoldDB" id="A0A6V8MGB9"/>
<name>A0A6V8MGB9_9BACT</name>
<dbReference type="CDD" id="cd17991">
    <property type="entry name" value="DEXHc_TRCF"/>
    <property type="match status" value="1"/>
</dbReference>
<dbReference type="Pfam" id="PF17757">
    <property type="entry name" value="UvrB_inter"/>
    <property type="match status" value="1"/>
</dbReference>
<dbReference type="Gene3D" id="3.40.50.11180">
    <property type="match status" value="1"/>
</dbReference>
<reference evidence="18" key="1">
    <citation type="submission" date="2020-06" db="EMBL/GenBank/DDBJ databases">
        <title>Draft genomic sequence of Geomonas sp. Red330.</title>
        <authorList>
            <person name="Itoh H."/>
            <person name="Zhenxing X."/>
            <person name="Ushijima N."/>
            <person name="Masuda Y."/>
            <person name="Shiratori Y."/>
            <person name="Senoo K."/>
        </authorList>
    </citation>
    <scope>NUCLEOTIDE SEQUENCE [LARGE SCALE GENOMIC DNA]</scope>
    <source>
        <strain evidence="18">Red330</strain>
    </source>
</reference>
<feature type="compositionally biased region" description="Pro residues" evidence="14">
    <location>
        <begin position="1"/>
        <end position="10"/>
    </location>
</feature>
<dbReference type="SMART" id="SM01058">
    <property type="entry name" value="CarD_TRCF"/>
    <property type="match status" value="1"/>
</dbReference>
<evidence type="ECO:0000256" key="9">
    <source>
        <dbReference type="ARBA" id="ARBA00023204"/>
    </source>
</evidence>
<dbReference type="InterPro" id="IPR037235">
    <property type="entry name" value="TRCF-like_C_D7"/>
</dbReference>
<dbReference type="Gene3D" id="3.40.50.300">
    <property type="entry name" value="P-loop containing nucleotide triphosphate hydrolases"/>
    <property type="match status" value="2"/>
</dbReference>
<feature type="region of interest" description="Disordered" evidence="14">
    <location>
        <begin position="1"/>
        <end position="20"/>
    </location>
</feature>
<evidence type="ECO:0000256" key="8">
    <source>
        <dbReference type="ARBA" id="ARBA00023125"/>
    </source>
</evidence>
<comment type="similarity">
    <text evidence="10 13">In the N-terminal section; belongs to the UvrB family.</text>
</comment>
<dbReference type="InterPro" id="IPR005118">
    <property type="entry name" value="TRCF_C"/>
</dbReference>
<dbReference type="Pfam" id="PF00270">
    <property type="entry name" value="DEAD"/>
    <property type="match status" value="1"/>
</dbReference>
<feature type="domain" description="Helicase ATP-binding" evidence="15">
    <location>
        <begin position="651"/>
        <end position="812"/>
    </location>
</feature>
<protein>
    <recommendedName>
        <fullName evidence="12 13">Transcription-repair-coupling factor</fullName>
        <shortName evidence="13">TRCF</shortName>
        <ecNumber evidence="13">3.6.4.-</ecNumber>
    </recommendedName>
</protein>
<keyword evidence="6" id="KW-0347">Helicase</keyword>
<dbReference type="PANTHER" id="PTHR47964:SF1">
    <property type="entry name" value="ATP-DEPENDENT DNA HELICASE HOMOLOG RECG, CHLOROPLASTIC"/>
    <property type="match status" value="1"/>
</dbReference>
<dbReference type="SUPFAM" id="SSF52540">
    <property type="entry name" value="P-loop containing nucleoside triphosphate hydrolases"/>
    <property type="match status" value="4"/>
</dbReference>
<keyword evidence="5 13" id="KW-0378">Hydrolase</keyword>
<dbReference type="Gene3D" id="3.90.1150.50">
    <property type="entry name" value="Transcription-repair-coupling factor, D7 domain"/>
    <property type="match status" value="1"/>
</dbReference>
<keyword evidence="3 13" id="KW-0547">Nucleotide-binding</keyword>
<dbReference type="GO" id="GO:0006355">
    <property type="term" value="P:regulation of DNA-templated transcription"/>
    <property type="evidence" value="ECO:0007669"/>
    <property type="project" value="UniProtKB-UniRule"/>
</dbReference>
<keyword evidence="2 13" id="KW-0963">Cytoplasm</keyword>
<keyword evidence="7 13" id="KW-0067">ATP-binding</keyword>
<dbReference type="HAMAP" id="MF_00969">
    <property type="entry name" value="TRCF"/>
    <property type="match status" value="1"/>
</dbReference>
<feature type="domain" description="Helicase C-terminal" evidence="16">
    <location>
        <begin position="833"/>
        <end position="989"/>
    </location>
</feature>
<dbReference type="GO" id="GO:0016787">
    <property type="term" value="F:hydrolase activity"/>
    <property type="evidence" value="ECO:0007669"/>
    <property type="project" value="UniProtKB-KW"/>
</dbReference>
<dbReference type="GO" id="GO:0000716">
    <property type="term" value="P:transcription-coupled nucleotide-excision repair, DNA damage recognition"/>
    <property type="evidence" value="ECO:0007669"/>
    <property type="project" value="UniProtKB-UniRule"/>
</dbReference>
<dbReference type="InterPro" id="IPR003711">
    <property type="entry name" value="CarD-like/TRCF_RID"/>
</dbReference>
<organism evidence="17 18">
    <name type="scientific">Geomonas silvestris</name>
    <dbReference type="NCBI Taxonomy" id="2740184"/>
    <lineage>
        <taxon>Bacteria</taxon>
        <taxon>Pseudomonadati</taxon>
        <taxon>Thermodesulfobacteriota</taxon>
        <taxon>Desulfuromonadia</taxon>
        <taxon>Geobacterales</taxon>
        <taxon>Geobacteraceae</taxon>
        <taxon>Geomonas</taxon>
    </lineage>
</organism>
<dbReference type="PROSITE" id="PS51192">
    <property type="entry name" value="HELICASE_ATP_BIND_1"/>
    <property type="match status" value="1"/>
</dbReference>
<sequence>MSLTLPPPPGQAHSSQHRTMSTPDYLNEIIRQLAAGDANLSVTGLKGSAPAYLVSRLAAQFSAPLVVLTPDQDAADELVKELRYFAPRPEEIFPFPGWDITPFEAVSPHQDIVGERLNALLALLDGRVKVLVLPVASALQRVLPREVLGEVCQYLVVGAELEREPLVAKLVQLGYAHVPIVEDRGSFSVRGGILDIFPPDLPRPVRIEFFGDQVETMRSFDPVTQRSLEPIEELVLLPSREVILSEAVLKEFAPRLKRRCDHLGIGADRRRELLEQLQHAIYPPGIDFLQPLFHPGLETVFDYLGPDALRVLVDPAALEAESERCEADLAAALTRAELRDAITCDPAELYLSREKLEGVVAGGRRLNLPQLDLADAPGTRLRLEFQDNADLKLELGGEGERVLAPLADRMVHWIAAGNRVLVPCHQAGQARRLYELFSHYRLPIEISEAHFPQAAQQPPGRVEILVGEISRGFRLEADKLVVIAEEEIFGKRVKRRGLSEARKKQLLTSLAELKPGDHMVHIDFGVAIYRGLEHLSLTGLEGDFLLLEYAGGDKLYLPVDRINLVQRYVGAEGIEPRLDKLGGAGWEKAKAKAKSEIEEMAAELLKVHAAREVMEGFRYSPADEMYREFEAAFAFEETPDQAAAIDQVIADMESTRPMDRLVCGDVGYGKTEVAMRAAFKAALDGKQVAVLVPTTVLAQQHYESFSSRVKEYPVRVEMISRFRTPQEQKQILEAVKRGEVDIIIGTHRLLQKDVVFKDLGLLIVDEEQRFGVTHKERLKQFRAVVDILTLTATPIPRTLYMSLMGIRDLSIIDTPPVDRLAIKTFVSRSSDELIREAVLRELRRGGQVFFVHNRVQTIGAMADELRRIVPEARIVVGHGQMAEKELERVMLSFMHGEANLLLCTTIIESGLDIPNANTLIVNRADTFGLSQLYQLRGRVGRAKSRAYAYLLIPGEGAISSDARERLKIIQDITELGAGFRIATHDMEIRGAGDLLGARQSGDIAAVGFELYTELLDEAVRTLKGEALPERVEPEIKLKVPAFIPEEYVRDPNQRLLIYKKLTQPADEAEIEDIRAELIDRFGQLPVAAVYLLEVMRLRVLLKNFLVKEIELAGNDLVLSFHERTPVSPDAITGLLRKEKGKYRFTPDYRLYARIGDTSFDGVLREARNLLKCLF</sequence>
<dbReference type="Pfam" id="PF02559">
    <property type="entry name" value="CarD_TRCF_RID"/>
    <property type="match status" value="1"/>
</dbReference>
<dbReference type="InterPro" id="IPR001650">
    <property type="entry name" value="Helicase_C-like"/>
</dbReference>
<dbReference type="InterPro" id="IPR004576">
    <property type="entry name" value="Mfd"/>
</dbReference>
<comment type="caution">
    <text evidence="17">The sequence shown here is derived from an EMBL/GenBank/DDBJ whole genome shotgun (WGS) entry which is preliminary data.</text>
</comment>
<dbReference type="PANTHER" id="PTHR47964">
    <property type="entry name" value="ATP-DEPENDENT DNA HELICASE HOMOLOG RECG, CHLOROPLASTIC"/>
    <property type="match status" value="1"/>
</dbReference>
<keyword evidence="18" id="KW-1185">Reference proteome</keyword>
<dbReference type="InterPro" id="IPR036101">
    <property type="entry name" value="CarD-like/TRCF_RID_sf"/>
</dbReference>
<evidence type="ECO:0000256" key="2">
    <source>
        <dbReference type="ARBA" id="ARBA00022490"/>
    </source>
</evidence>
<dbReference type="Gene3D" id="3.30.2060.10">
    <property type="entry name" value="Penicillin-binding protein 1b domain"/>
    <property type="match status" value="1"/>
</dbReference>
<evidence type="ECO:0000256" key="10">
    <source>
        <dbReference type="ARBA" id="ARBA00061104"/>
    </source>
</evidence>
<evidence type="ECO:0000256" key="6">
    <source>
        <dbReference type="ARBA" id="ARBA00022806"/>
    </source>
</evidence>
<evidence type="ECO:0000256" key="4">
    <source>
        <dbReference type="ARBA" id="ARBA00022763"/>
    </source>
</evidence>
<dbReference type="SUPFAM" id="SSF143517">
    <property type="entry name" value="TRCF domain-like"/>
    <property type="match status" value="1"/>
</dbReference>
<comment type="subcellular location">
    <subcellularLocation>
        <location evidence="1 13">Cytoplasm</location>
    </subcellularLocation>
</comment>
<dbReference type="InterPro" id="IPR014001">
    <property type="entry name" value="Helicase_ATP-bd"/>
</dbReference>
<proteinExistence type="inferred from homology"/>
<dbReference type="Proteomes" id="UP000556026">
    <property type="component" value="Unassembled WGS sequence"/>
</dbReference>
<evidence type="ECO:0000256" key="12">
    <source>
        <dbReference type="ARBA" id="ARBA00070128"/>
    </source>
</evidence>
<dbReference type="SMART" id="SM00982">
    <property type="entry name" value="TRCF"/>
    <property type="match status" value="1"/>
</dbReference>
<dbReference type="PROSITE" id="PS51194">
    <property type="entry name" value="HELICASE_CTER"/>
    <property type="match status" value="1"/>
</dbReference>
<evidence type="ECO:0000256" key="3">
    <source>
        <dbReference type="ARBA" id="ARBA00022741"/>
    </source>
</evidence>
<evidence type="ECO:0000259" key="16">
    <source>
        <dbReference type="PROSITE" id="PS51194"/>
    </source>
</evidence>
<dbReference type="InterPro" id="IPR011545">
    <property type="entry name" value="DEAD/DEAH_box_helicase_dom"/>
</dbReference>
<evidence type="ECO:0000313" key="17">
    <source>
        <dbReference type="EMBL" id="GFO58954.1"/>
    </source>
</evidence>
<dbReference type="InterPro" id="IPR047112">
    <property type="entry name" value="RecG/Mfd"/>
</dbReference>
<evidence type="ECO:0000313" key="18">
    <source>
        <dbReference type="Proteomes" id="UP000556026"/>
    </source>
</evidence>
<evidence type="ECO:0000256" key="1">
    <source>
        <dbReference type="ARBA" id="ARBA00004496"/>
    </source>
</evidence>
<dbReference type="InterPro" id="IPR027417">
    <property type="entry name" value="P-loop_NTPase"/>
</dbReference>
<gene>
    <name evidence="13 17" type="primary">mfd</name>
    <name evidence="17" type="ORF">GMST_12790</name>
</gene>
<keyword evidence="8 13" id="KW-0238">DNA-binding</keyword>
<evidence type="ECO:0000256" key="11">
    <source>
        <dbReference type="ARBA" id="ARBA00061399"/>
    </source>
</evidence>
<dbReference type="GO" id="GO:0005524">
    <property type="term" value="F:ATP binding"/>
    <property type="evidence" value="ECO:0007669"/>
    <property type="project" value="UniProtKB-UniRule"/>
</dbReference>
<evidence type="ECO:0000256" key="5">
    <source>
        <dbReference type="ARBA" id="ARBA00022801"/>
    </source>
</evidence>
<accession>A0A6V8MGB9</accession>
<keyword evidence="9 13" id="KW-0234">DNA repair</keyword>
<dbReference type="Pfam" id="PF00271">
    <property type="entry name" value="Helicase_C"/>
    <property type="match status" value="1"/>
</dbReference>
<dbReference type="Pfam" id="PF03461">
    <property type="entry name" value="TRCF"/>
    <property type="match status" value="1"/>
</dbReference>
<keyword evidence="4 13" id="KW-0227">DNA damage</keyword>
<dbReference type="FunFam" id="3.40.50.300:FF:000546">
    <property type="entry name" value="Transcription-repair-coupling factor"/>
    <property type="match status" value="1"/>
</dbReference>
<dbReference type="GO" id="GO:0003684">
    <property type="term" value="F:damaged DNA binding"/>
    <property type="evidence" value="ECO:0007669"/>
    <property type="project" value="InterPro"/>
</dbReference>
<dbReference type="SMART" id="SM00490">
    <property type="entry name" value="HELICc"/>
    <property type="match status" value="1"/>
</dbReference>
<dbReference type="EMBL" id="BLXX01000003">
    <property type="protein sequence ID" value="GFO58954.1"/>
    <property type="molecule type" value="Genomic_DNA"/>
</dbReference>
<comment type="similarity">
    <text evidence="11 13">In the C-terminal section; belongs to the helicase family. RecG subfamily.</text>
</comment>
<dbReference type="SMART" id="SM00487">
    <property type="entry name" value="DEXDc"/>
    <property type="match status" value="1"/>
</dbReference>
<dbReference type="SUPFAM" id="SSF141259">
    <property type="entry name" value="CarD-like"/>
    <property type="match status" value="1"/>
</dbReference>
<evidence type="ECO:0000256" key="7">
    <source>
        <dbReference type="ARBA" id="ARBA00022840"/>
    </source>
</evidence>
<dbReference type="EC" id="3.6.4.-" evidence="13"/>
<evidence type="ECO:0000256" key="13">
    <source>
        <dbReference type="HAMAP-Rule" id="MF_00969"/>
    </source>
</evidence>
<dbReference type="GO" id="GO:0005737">
    <property type="term" value="C:cytoplasm"/>
    <property type="evidence" value="ECO:0007669"/>
    <property type="project" value="UniProtKB-SubCell"/>
</dbReference>
<dbReference type="InterPro" id="IPR041471">
    <property type="entry name" value="UvrB_inter"/>
</dbReference>
<dbReference type="NCBIfam" id="TIGR00580">
    <property type="entry name" value="mfd"/>
    <property type="match status" value="1"/>
</dbReference>
<dbReference type="Gene3D" id="2.40.10.170">
    <property type="match status" value="1"/>
</dbReference>
<dbReference type="GO" id="GO:0003678">
    <property type="term" value="F:DNA helicase activity"/>
    <property type="evidence" value="ECO:0007669"/>
    <property type="project" value="TreeGrafter"/>
</dbReference>
<comment type="function">
    <text evidence="13">Couples transcription and DNA repair by recognizing RNA polymerase (RNAP) stalled at DNA lesions. Mediates ATP-dependent release of RNAP and its truncated transcript from the DNA, and recruitment of nucleotide excision repair machinery to the damaged site.</text>
</comment>
<evidence type="ECO:0000256" key="14">
    <source>
        <dbReference type="SAM" id="MobiDB-lite"/>
    </source>
</evidence>
<evidence type="ECO:0000259" key="15">
    <source>
        <dbReference type="PROSITE" id="PS51192"/>
    </source>
</evidence>